<dbReference type="Proteomes" id="UP000829069">
    <property type="component" value="Chromosome"/>
</dbReference>
<dbReference type="RefSeq" id="WP_241912988.1">
    <property type="nucleotide sequence ID" value="NZ_CP093326.1"/>
</dbReference>
<dbReference type="CDD" id="cd07247">
    <property type="entry name" value="SgaA_N_like"/>
    <property type="match status" value="1"/>
</dbReference>
<dbReference type="InterPro" id="IPR029068">
    <property type="entry name" value="Glyas_Bleomycin-R_OHBP_Dase"/>
</dbReference>
<dbReference type="InterPro" id="IPR004360">
    <property type="entry name" value="Glyas_Fos-R_dOase_dom"/>
</dbReference>
<keyword evidence="3" id="KW-1185">Reference proteome</keyword>
<sequence>MDPVRTYPEGVTSWIDVEHQDIEKAKHFYGGLFGWTFADATPPGVSPRYVIAQLDGRDVAGLGEGAAGGAEPTWNTYVAVDDSEAAVERIRAAGGRVLSGPADAGEGGRATVCADPAGILFRLWQARRRPGAQIVNVPGAWNFSDLHTADAGAATDFYGRVFGWEFDDVGFGNMIRVPGYGDHLQATSDPDIRERQSDINVPPGFADAIGWLTDPDPGEAPHWHVAFAVADRDATALDAERLGGKVVDRTDTDWTREAVISDPFGAVFTASQFTPPSG</sequence>
<dbReference type="InterPro" id="IPR041581">
    <property type="entry name" value="Glyoxalase_6"/>
</dbReference>
<name>A0ABY3W3B3_9MICC</name>
<dbReference type="Gene3D" id="3.10.180.10">
    <property type="entry name" value="2,3-Dihydroxybiphenyl 1,2-Dioxygenase, domain 1"/>
    <property type="match status" value="2"/>
</dbReference>
<dbReference type="Pfam" id="PF00903">
    <property type="entry name" value="Glyoxalase"/>
    <property type="match status" value="1"/>
</dbReference>
<feature type="domain" description="VOC" evidence="1">
    <location>
        <begin position="10"/>
        <end position="126"/>
    </location>
</feature>
<dbReference type="InterPro" id="IPR052164">
    <property type="entry name" value="Anthracycline_SecMetBiosynth"/>
</dbReference>
<dbReference type="PANTHER" id="PTHR33993:SF14">
    <property type="entry name" value="GB|AAF24581.1"/>
    <property type="match status" value="1"/>
</dbReference>
<dbReference type="InterPro" id="IPR037523">
    <property type="entry name" value="VOC_core"/>
</dbReference>
<dbReference type="PANTHER" id="PTHR33993">
    <property type="entry name" value="GLYOXALASE-RELATED"/>
    <property type="match status" value="1"/>
</dbReference>
<accession>A0ABY3W3B3</accession>
<reference evidence="2 3" key="1">
    <citation type="submission" date="2022-03" db="EMBL/GenBank/DDBJ databases">
        <title>Isotopic signatures of nitrous oxide derived from detoxification processes.</title>
        <authorList>
            <person name="Behrendt U."/>
            <person name="Buchen C."/>
            <person name="Well R."/>
            <person name="Ulrich A."/>
            <person name="Rohe L."/>
            <person name="Kolb S."/>
            <person name="Schloter M."/>
            <person name="Horn M.A."/>
            <person name="Augustin J."/>
        </authorList>
    </citation>
    <scope>NUCLEOTIDE SEQUENCE [LARGE SCALE GENOMIC DNA]</scope>
    <source>
        <strain evidence="2 3">S4-C24</strain>
    </source>
</reference>
<dbReference type="SUPFAM" id="SSF54593">
    <property type="entry name" value="Glyoxalase/Bleomycin resistance protein/Dihydroxybiphenyl dioxygenase"/>
    <property type="match status" value="1"/>
</dbReference>
<proteinExistence type="predicted"/>
<dbReference type="Pfam" id="PF18029">
    <property type="entry name" value="Glyoxalase_6"/>
    <property type="match status" value="1"/>
</dbReference>
<protein>
    <submittedName>
        <fullName evidence="2">VOC family protein</fullName>
    </submittedName>
</protein>
<dbReference type="PROSITE" id="PS51819">
    <property type="entry name" value="VOC"/>
    <property type="match status" value="2"/>
</dbReference>
<dbReference type="EMBL" id="CP093326">
    <property type="protein sequence ID" value="UNK44548.1"/>
    <property type="molecule type" value="Genomic_DNA"/>
</dbReference>
<evidence type="ECO:0000259" key="1">
    <source>
        <dbReference type="PROSITE" id="PS51819"/>
    </source>
</evidence>
<gene>
    <name evidence="2" type="ORF">MNQ99_11120</name>
</gene>
<organism evidence="2 3">
    <name type="scientific">Arthrobacter sulfonylureivorans</name>
    <dbReference type="NCBI Taxonomy" id="2486855"/>
    <lineage>
        <taxon>Bacteria</taxon>
        <taxon>Bacillati</taxon>
        <taxon>Actinomycetota</taxon>
        <taxon>Actinomycetes</taxon>
        <taxon>Micrococcales</taxon>
        <taxon>Micrococcaceae</taxon>
        <taxon>Arthrobacter</taxon>
    </lineage>
</organism>
<evidence type="ECO:0000313" key="3">
    <source>
        <dbReference type="Proteomes" id="UP000829069"/>
    </source>
</evidence>
<evidence type="ECO:0000313" key="2">
    <source>
        <dbReference type="EMBL" id="UNK44548.1"/>
    </source>
</evidence>
<feature type="domain" description="VOC" evidence="1">
    <location>
        <begin position="140"/>
        <end position="273"/>
    </location>
</feature>